<dbReference type="EMBL" id="GL732569">
    <property type="protein sequence ID" value="EFX76265.1"/>
    <property type="molecule type" value="Genomic_DNA"/>
</dbReference>
<proteinExistence type="predicted"/>
<keyword evidence="3" id="KW-1185">Reference proteome</keyword>
<accession>E9GW04</accession>
<evidence type="ECO:0000313" key="2">
    <source>
        <dbReference type="EMBL" id="EFX76265.1"/>
    </source>
</evidence>
<name>E9GW04_DAPPU</name>
<dbReference type="AlphaFoldDB" id="E9GW04"/>
<feature type="transmembrane region" description="Helical" evidence="1">
    <location>
        <begin position="56"/>
        <end position="77"/>
    </location>
</feature>
<protein>
    <submittedName>
        <fullName evidence="2">Uncharacterized protein</fullName>
    </submittedName>
</protein>
<keyword evidence="1" id="KW-1133">Transmembrane helix</keyword>
<dbReference type="KEGG" id="dpx:DAPPUDRAFT_249164"/>
<organism evidence="2 3">
    <name type="scientific">Daphnia pulex</name>
    <name type="common">Water flea</name>
    <dbReference type="NCBI Taxonomy" id="6669"/>
    <lineage>
        <taxon>Eukaryota</taxon>
        <taxon>Metazoa</taxon>
        <taxon>Ecdysozoa</taxon>
        <taxon>Arthropoda</taxon>
        <taxon>Crustacea</taxon>
        <taxon>Branchiopoda</taxon>
        <taxon>Diplostraca</taxon>
        <taxon>Cladocera</taxon>
        <taxon>Anomopoda</taxon>
        <taxon>Daphniidae</taxon>
        <taxon>Daphnia</taxon>
    </lineage>
</organism>
<dbReference type="InParanoid" id="E9GW04"/>
<keyword evidence="1" id="KW-0812">Transmembrane</keyword>
<dbReference type="HOGENOM" id="CLU_2075513_0_0_1"/>
<gene>
    <name evidence="2" type="ORF">DAPPUDRAFT_249164</name>
</gene>
<reference evidence="2 3" key="1">
    <citation type="journal article" date="2011" name="Science">
        <title>The ecoresponsive genome of Daphnia pulex.</title>
        <authorList>
            <person name="Colbourne J.K."/>
            <person name="Pfrender M.E."/>
            <person name="Gilbert D."/>
            <person name="Thomas W.K."/>
            <person name="Tucker A."/>
            <person name="Oakley T.H."/>
            <person name="Tokishita S."/>
            <person name="Aerts A."/>
            <person name="Arnold G.J."/>
            <person name="Basu M.K."/>
            <person name="Bauer D.J."/>
            <person name="Caceres C.E."/>
            <person name="Carmel L."/>
            <person name="Casola C."/>
            <person name="Choi J.H."/>
            <person name="Detter J.C."/>
            <person name="Dong Q."/>
            <person name="Dusheyko S."/>
            <person name="Eads B.D."/>
            <person name="Frohlich T."/>
            <person name="Geiler-Samerotte K.A."/>
            <person name="Gerlach D."/>
            <person name="Hatcher P."/>
            <person name="Jogdeo S."/>
            <person name="Krijgsveld J."/>
            <person name="Kriventseva E.V."/>
            <person name="Kultz D."/>
            <person name="Laforsch C."/>
            <person name="Lindquist E."/>
            <person name="Lopez J."/>
            <person name="Manak J.R."/>
            <person name="Muller J."/>
            <person name="Pangilinan J."/>
            <person name="Patwardhan R.P."/>
            <person name="Pitluck S."/>
            <person name="Pritham E.J."/>
            <person name="Rechtsteiner A."/>
            <person name="Rho M."/>
            <person name="Rogozin I.B."/>
            <person name="Sakarya O."/>
            <person name="Salamov A."/>
            <person name="Schaack S."/>
            <person name="Shapiro H."/>
            <person name="Shiga Y."/>
            <person name="Skalitzky C."/>
            <person name="Smith Z."/>
            <person name="Souvorov A."/>
            <person name="Sung W."/>
            <person name="Tang Z."/>
            <person name="Tsuchiya D."/>
            <person name="Tu H."/>
            <person name="Vos H."/>
            <person name="Wang M."/>
            <person name="Wolf Y.I."/>
            <person name="Yamagata H."/>
            <person name="Yamada T."/>
            <person name="Ye Y."/>
            <person name="Shaw J.R."/>
            <person name="Andrews J."/>
            <person name="Crease T.J."/>
            <person name="Tang H."/>
            <person name="Lucas S.M."/>
            <person name="Robertson H.M."/>
            <person name="Bork P."/>
            <person name="Koonin E.V."/>
            <person name="Zdobnov E.M."/>
            <person name="Grigoriev I.V."/>
            <person name="Lynch M."/>
            <person name="Boore J.L."/>
        </authorList>
    </citation>
    <scope>NUCLEOTIDE SEQUENCE [LARGE SCALE GENOMIC DNA]</scope>
</reference>
<evidence type="ECO:0000256" key="1">
    <source>
        <dbReference type="SAM" id="Phobius"/>
    </source>
</evidence>
<keyword evidence="1" id="KW-0472">Membrane</keyword>
<evidence type="ECO:0000313" key="3">
    <source>
        <dbReference type="Proteomes" id="UP000000305"/>
    </source>
</evidence>
<dbReference type="Proteomes" id="UP000000305">
    <property type="component" value="Unassembled WGS sequence"/>
</dbReference>
<sequence>MKKETKKVYLYSNDVAVVRRRLSLLSLDDEIDLFEFKGPPQKSAAPQRRAAMSQRAFKIAALSALLILSVTILVNHWRASSPAPYRPLVAQRRRETERENLLALEYNKHIDFRIDPPI</sequence>